<evidence type="ECO:0000313" key="3">
    <source>
        <dbReference type="Proteomes" id="UP001597419"/>
    </source>
</evidence>
<accession>A0ABW5GHB1</accession>
<protein>
    <submittedName>
        <fullName evidence="2">Cobalamin B12-binding domain-containing protein</fullName>
    </submittedName>
</protein>
<dbReference type="Gene3D" id="3.40.50.280">
    <property type="entry name" value="Cobalamin-binding domain"/>
    <property type="match status" value="1"/>
</dbReference>
<proteinExistence type="predicted"/>
<gene>
    <name evidence="2" type="ORF">ACFSYJ_10410</name>
</gene>
<evidence type="ECO:0000259" key="1">
    <source>
        <dbReference type="PROSITE" id="PS51332"/>
    </source>
</evidence>
<feature type="domain" description="B12-binding" evidence="1">
    <location>
        <begin position="19"/>
        <end position="158"/>
    </location>
</feature>
<keyword evidence="3" id="KW-1185">Reference proteome</keyword>
<dbReference type="InterPro" id="IPR036724">
    <property type="entry name" value="Cobalamin-bd_sf"/>
</dbReference>
<dbReference type="EMBL" id="JBHUKU010000004">
    <property type="protein sequence ID" value="MFD2459019.1"/>
    <property type="molecule type" value="Genomic_DNA"/>
</dbReference>
<dbReference type="PROSITE" id="PS51332">
    <property type="entry name" value="B12_BINDING"/>
    <property type="match status" value="1"/>
</dbReference>
<sequence length="165" mass="17468">MVKPDEVLARAAAAPVRHRGTVVVSGVASDSHTWNLVFLQLVIEELGYTVVNLGPCVPDEVLVERTTALLPELLVLSSVNGHGYQDGLRVVRALRAAPELVATPMVIGGKLDISAEFDPRRVAELAEAGFDAVFPDNGGGLAAFRRFVDTFPAAPRLTTDSGLPG</sequence>
<reference evidence="3" key="1">
    <citation type="journal article" date="2019" name="Int. J. Syst. Evol. Microbiol.">
        <title>The Global Catalogue of Microorganisms (GCM) 10K type strain sequencing project: providing services to taxonomists for standard genome sequencing and annotation.</title>
        <authorList>
            <consortium name="The Broad Institute Genomics Platform"/>
            <consortium name="The Broad Institute Genome Sequencing Center for Infectious Disease"/>
            <person name="Wu L."/>
            <person name="Ma J."/>
        </authorList>
    </citation>
    <scope>NUCLEOTIDE SEQUENCE [LARGE SCALE GENOMIC DNA]</scope>
    <source>
        <strain evidence="3">CGMCC 4.7643</strain>
    </source>
</reference>
<evidence type="ECO:0000313" key="2">
    <source>
        <dbReference type="EMBL" id="MFD2459019.1"/>
    </source>
</evidence>
<organism evidence="2 3">
    <name type="scientific">Amycolatopsis samaneae</name>
    <dbReference type="NCBI Taxonomy" id="664691"/>
    <lineage>
        <taxon>Bacteria</taxon>
        <taxon>Bacillati</taxon>
        <taxon>Actinomycetota</taxon>
        <taxon>Actinomycetes</taxon>
        <taxon>Pseudonocardiales</taxon>
        <taxon>Pseudonocardiaceae</taxon>
        <taxon>Amycolatopsis</taxon>
    </lineage>
</organism>
<dbReference type="SUPFAM" id="SSF52242">
    <property type="entry name" value="Cobalamin (vitamin B12)-binding domain"/>
    <property type="match status" value="1"/>
</dbReference>
<name>A0ABW5GHB1_9PSEU</name>
<dbReference type="InterPro" id="IPR006158">
    <property type="entry name" value="Cobalamin-bd"/>
</dbReference>
<dbReference type="CDD" id="cd02065">
    <property type="entry name" value="B12-binding_like"/>
    <property type="match status" value="1"/>
</dbReference>
<dbReference type="Pfam" id="PF02310">
    <property type="entry name" value="B12-binding"/>
    <property type="match status" value="1"/>
</dbReference>
<comment type="caution">
    <text evidence="2">The sequence shown here is derived from an EMBL/GenBank/DDBJ whole genome shotgun (WGS) entry which is preliminary data.</text>
</comment>
<dbReference type="Proteomes" id="UP001597419">
    <property type="component" value="Unassembled WGS sequence"/>
</dbReference>
<dbReference type="RefSeq" id="WP_345386905.1">
    <property type="nucleotide sequence ID" value="NZ_BAABHG010000002.1"/>
</dbReference>